<organism evidence="10 11">
    <name type="scientific">Candidatus Reidiella endopervernicosa</name>
    <dbReference type="NCBI Taxonomy" id="2738883"/>
    <lineage>
        <taxon>Bacteria</taxon>
        <taxon>Pseudomonadati</taxon>
        <taxon>Pseudomonadota</taxon>
        <taxon>Gammaproteobacteria</taxon>
        <taxon>Candidatus Reidiella</taxon>
    </lineage>
</organism>
<dbReference type="SUPFAM" id="SSF81853">
    <property type="entry name" value="Family 10 polysaccharide lyase"/>
    <property type="match status" value="1"/>
</dbReference>
<keyword evidence="11" id="KW-1185">Reference proteome</keyword>
<keyword evidence="3" id="KW-0328">Glycosyltransferase</keyword>
<dbReference type="AlphaFoldDB" id="A0A6N0HRT6"/>
<evidence type="ECO:0000256" key="8">
    <source>
        <dbReference type="SAM" id="Phobius"/>
    </source>
</evidence>
<dbReference type="GO" id="GO:0016763">
    <property type="term" value="F:pentosyltransferase activity"/>
    <property type="evidence" value="ECO:0007669"/>
    <property type="project" value="TreeGrafter"/>
</dbReference>
<dbReference type="Gene3D" id="1.50.10.20">
    <property type="match status" value="1"/>
</dbReference>
<evidence type="ECO:0000256" key="4">
    <source>
        <dbReference type="ARBA" id="ARBA00022679"/>
    </source>
</evidence>
<dbReference type="RefSeq" id="WP_078484676.1">
    <property type="nucleotide sequence ID" value="NZ_CP054491.1"/>
</dbReference>
<dbReference type="GO" id="GO:0005886">
    <property type="term" value="C:plasma membrane"/>
    <property type="evidence" value="ECO:0007669"/>
    <property type="project" value="UniProtKB-SubCell"/>
</dbReference>
<evidence type="ECO:0000256" key="1">
    <source>
        <dbReference type="ARBA" id="ARBA00004651"/>
    </source>
</evidence>
<keyword evidence="4 10" id="KW-0808">Transferase</keyword>
<evidence type="ECO:0000256" key="6">
    <source>
        <dbReference type="ARBA" id="ARBA00022989"/>
    </source>
</evidence>
<evidence type="ECO:0000256" key="3">
    <source>
        <dbReference type="ARBA" id="ARBA00022676"/>
    </source>
</evidence>
<dbReference type="KEGG" id="rev:HUE57_01680"/>
<accession>A0A6N0HRT6</accession>
<feature type="transmembrane region" description="Helical" evidence="8">
    <location>
        <begin position="352"/>
        <end position="372"/>
    </location>
</feature>
<dbReference type="Pfam" id="PF13231">
    <property type="entry name" value="PMT_2"/>
    <property type="match status" value="1"/>
</dbReference>
<feature type="transmembrane region" description="Helical" evidence="8">
    <location>
        <begin position="12"/>
        <end position="32"/>
    </location>
</feature>
<dbReference type="EMBL" id="CP054491">
    <property type="protein sequence ID" value="QKQ25139.1"/>
    <property type="molecule type" value="Genomic_DNA"/>
</dbReference>
<keyword evidence="2" id="KW-1003">Cell membrane</keyword>
<reference evidence="10 11" key="1">
    <citation type="submission" date="2020-05" db="EMBL/GenBank/DDBJ databases">
        <title>Horizontal transmission and recombination maintain forever young bacterial symbiont genomes.</title>
        <authorList>
            <person name="Russell S.L."/>
            <person name="Pepper-Tunick E."/>
            <person name="Svedberg J."/>
            <person name="Byrne A."/>
            <person name="Ruelas Castillo J."/>
            <person name="Vollmers C."/>
            <person name="Beinart R.A."/>
            <person name="Corbett-Detig R."/>
        </authorList>
    </citation>
    <scope>NUCLEOTIDE SEQUENCE [LARGE SCALE GENOMIC DNA]</scope>
    <source>
        <strain evidence="10">Santa_Monica_outfall</strain>
    </source>
</reference>
<dbReference type="InterPro" id="IPR038731">
    <property type="entry name" value="RgtA/B/C-like"/>
</dbReference>
<feature type="transmembrane region" description="Helical" evidence="8">
    <location>
        <begin position="166"/>
        <end position="191"/>
    </location>
</feature>
<feature type="transmembrane region" description="Helical" evidence="8">
    <location>
        <begin position="124"/>
        <end position="146"/>
    </location>
</feature>
<dbReference type="PANTHER" id="PTHR33908">
    <property type="entry name" value="MANNOSYLTRANSFERASE YKCB-RELATED"/>
    <property type="match status" value="1"/>
</dbReference>
<dbReference type="PANTHER" id="PTHR33908:SF11">
    <property type="entry name" value="MEMBRANE PROTEIN"/>
    <property type="match status" value="1"/>
</dbReference>
<name>A0A6N0HRT6_9GAMM</name>
<evidence type="ECO:0000313" key="10">
    <source>
        <dbReference type="EMBL" id="QKQ25139.1"/>
    </source>
</evidence>
<feature type="transmembrane region" description="Helical" evidence="8">
    <location>
        <begin position="262"/>
        <end position="282"/>
    </location>
</feature>
<evidence type="ECO:0000256" key="2">
    <source>
        <dbReference type="ARBA" id="ARBA00022475"/>
    </source>
</evidence>
<keyword evidence="7 8" id="KW-0472">Membrane</keyword>
<feature type="domain" description="Glycosyltransferase RgtA/B/C/D-like" evidence="9">
    <location>
        <begin position="61"/>
        <end position="193"/>
    </location>
</feature>
<dbReference type="InterPro" id="IPR012669">
    <property type="entry name" value="Pectate_lyase"/>
</dbReference>
<proteinExistence type="predicted"/>
<evidence type="ECO:0000256" key="5">
    <source>
        <dbReference type="ARBA" id="ARBA00022692"/>
    </source>
</evidence>
<dbReference type="GO" id="GO:0009103">
    <property type="term" value="P:lipopolysaccharide biosynthetic process"/>
    <property type="evidence" value="ECO:0007669"/>
    <property type="project" value="UniProtKB-ARBA"/>
</dbReference>
<gene>
    <name evidence="10" type="ORF">HUE57_01680</name>
</gene>
<dbReference type="InterPro" id="IPR050297">
    <property type="entry name" value="LipidA_mod_glycosyltrf_83"/>
</dbReference>
<evidence type="ECO:0000256" key="7">
    <source>
        <dbReference type="ARBA" id="ARBA00023136"/>
    </source>
</evidence>
<feature type="transmembrane region" description="Helical" evidence="8">
    <location>
        <begin position="314"/>
        <end position="332"/>
    </location>
</feature>
<dbReference type="Proteomes" id="UP000509658">
    <property type="component" value="Chromosome"/>
</dbReference>
<keyword evidence="6 8" id="KW-1133">Transmembrane helix</keyword>
<evidence type="ECO:0000259" key="9">
    <source>
        <dbReference type="Pfam" id="PF13231"/>
    </source>
</evidence>
<dbReference type="Pfam" id="PF09492">
    <property type="entry name" value="Pec_lyase"/>
    <property type="match status" value="2"/>
</dbReference>
<feature type="transmembrane region" description="Helical" evidence="8">
    <location>
        <begin position="289"/>
        <end position="308"/>
    </location>
</feature>
<feature type="transmembrane region" description="Helical" evidence="8">
    <location>
        <begin position="211"/>
        <end position="231"/>
    </location>
</feature>
<feature type="transmembrane region" description="Helical" evidence="8">
    <location>
        <begin position="83"/>
        <end position="103"/>
    </location>
</feature>
<sequence>MHPSTRNRFEEVALLITFIIFMMILGEWWSVYEFNTDEGLNLQKAALVNSGYQLYSDIWSDQPPVLTYILAAVHELFPFSVTAARTTILLFSAVLFISLFRIVRRFEGRGPALAAVSILASGKLYLTLSVSVMIGLPAIALTVLAIDILTINSPASRWIRTVTAGIVYALALQIKLFVVTAAPALLLAAWFAKRDEKVNGYAKIDSIKNSIIFIITLILSIYTPSLLLHSYHFEQLILPHTAAASTAIYAESGGFTALLTHLWKSSTAALLFGTIGILLTTLHFSRSRAVALLWLTVGFIALTIHRPLWFHHPLLLVIPLSWLGGIALADLLNSGGRLRAYRPPYFENLGRYRFLVTIVILLLSLQLIANIWKNIWKTHKVFNQQSSNYDHHAVARLKLFLDDTQQLVTDRPMDAYRVGRLVPPELAVWSSKRRSTHAITDEDVLKIIARTPATQVSLRRFVHTEDFLSQIEKQLTLTSSVLKSNKGKRAFHFSPVSSKYRTADKIQAELKADDLANKLLSKLPHANTTGVGGLWRITDNKHYDRPSSSKPLPVHSIISRPAGSAQEVGSCLIAAWEQTAEITLLLEAIKIGEALSCTQSVGGGWKISAPCTREDHAQPDDKKTTFDDGTITSALYYALNLHDALISANLPIPEWLPTMIDRGLNFIVNKQSDDGSWPQALHSSGYSTLPTLNDDAMTGTIRLLIRANIRNHNNRYLDAARRAGDYLLKVQGLSTQTAFAQQYDTDGIPTAARTFEPAAYASLETAYAINALIDLYIATSDEHYRSAAERAATWLRQSVIAPEQWARLYEVASNRPLYASRAGESFYSIEQLSDDERSRYRWIGGYEEFPDIKLALDRMELLKQGREAVHTYDEAFENTALLALSPTARAWFDPERAIENPPPDFISSRHYVESCAQMIGQHRQQPMLHSPSSVP</sequence>
<protein>
    <submittedName>
        <fullName evidence="10">Glycosyltransferase family 39 protein</fullName>
    </submittedName>
</protein>
<keyword evidence="5 8" id="KW-0812">Transmembrane</keyword>
<evidence type="ECO:0000313" key="11">
    <source>
        <dbReference type="Proteomes" id="UP000509658"/>
    </source>
</evidence>
<comment type="subcellular location">
    <subcellularLocation>
        <location evidence="1">Cell membrane</location>
        <topology evidence="1">Multi-pass membrane protein</topology>
    </subcellularLocation>
</comment>